<evidence type="ECO:0000256" key="1">
    <source>
        <dbReference type="SAM" id="MobiDB-lite"/>
    </source>
</evidence>
<protein>
    <recommendedName>
        <fullName evidence="4">Cellulose synthase</fullName>
    </recommendedName>
</protein>
<dbReference type="InterPro" id="IPR011990">
    <property type="entry name" value="TPR-like_helical_dom_sf"/>
</dbReference>
<dbReference type="SUPFAM" id="SSF48452">
    <property type="entry name" value="TPR-like"/>
    <property type="match status" value="1"/>
</dbReference>
<name>A0A4V2PK54_ANCAQ</name>
<feature type="region of interest" description="Disordered" evidence="1">
    <location>
        <begin position="464"/>
        <end position="529"/>
    </location>
</feature>
<dbReference type="OrthoDB" id="7324591at2"/>
<sequence>MSSLRVILLILIGAAAVPAIGQQFTSPPSSEGTSAATGTAPTPQVDESALRFFAAQGDNARLEAEMARLRALYPNWQPPKDLFSPTLDQDPDIARMWELFAQGKFSDIRAAIAQRQEAESGWQPPADLLTRLDEGEAARRLVNAAEAKQWASVLRIATETPGMLVCGNMDVLWRVAEAFVRTEAAARAKDVYAYILSTCPDPQERLATAQKAMQTLDGPELDALLALQRAKPDGTPEFASLDSDFLRTRVGRAAEDTTLTVSAEDIGALEQLARNGSTPDDALVLGWYTFRQGDAAKAVDWFKLALDRKGGASAAEGYVLALEGSGRALEAEPIAYQWRDAGADNRTAYIDLMAGLLSTSPPPRLDQSIVARFAPVVSQDKAAVGAQALGWYAYNTGQIPTAASWFRTAVQWAPEDEVSAYGLALSSMRLKDSATLDAIAATWAGKSERILALVSPATRRELAARAPASSPLPLPAASAPTPASRPAATAPSSAPAAPVPLNVAANDRLGGETTSRAPAPSAGRGRHACSGASDAAFRAGRISPEAAVARGWCLLDLDRPREAINAFDLGIGNGAGRTAEDAAYGKSLAYLRLGLTNQAQLAAVETAQPPARAVELSVDLLTQRAIAAYRDARYVEAILALDERNRLAPEEQDLMMIRAWSYFKLRDFASAGRIFKALRAAGYAEAGAGINAIMAVTRQWRS</sequence>
<dbReference type="AlphaFoldDB" id="A0A4V2PK54"/>
<dbReference type="EMBL" id="SMFY01000001">
    <property type="protein sequence ID" value="TCK31116.1"/>
    <property type="molecule type" value="Genomic_DNA"/>
</dbReference>
<proteinExistence type="predicted"/>
<evidence type="ECO:0000313" key="2">
    <source>
        <dbReference type="EMBL" id="TCK31116.1"/>
    </source>
</evidence>
<evidence type="ECO:0008006" key="4">
    <source>
        <dbReference type="Google" id="ProtNLM"/>
    </source>
</evidence>
<reference evidence="2 3" key="1">
    <citation type="submission" date="2019-03" db="EMBL/GenBank/DDBJ databases">
        <title>Genomic Encyclopedia of Type Strains, Phase IV (KMG-IV): sequencing the most valuable type-strain genomes for metagenomic binning, comparative biology and taxonomic classification.</title>
        <authorList>
            <person name="Goeker M."/>
        </authorList>
    </citation>
    <scope>NUCLEOTIDE SEQUENCE [LARGE SCALE GENOMIC DNA]</scope>
    <source>
        <strain evidence="2 3">DSM 101</strain>
    </source>
</reference>
<keyword evidence="3" id="KW-1185">Reference proteome</keyword>
<evidence type="ECO:0000313" key="3">
    <source>
        <dbReference type="Proteomes" id="UP000295030"/>
    </source>
</evidence>
<accession>A0A4V2PK54</accession>
<comment type="caution">
    <text evidence="2">The sequence shown here is derived from an EMBL/GenBank/DDBJ whole genome shotgun (WGS) entry which is preliminary data.</text>
</comment>
<gene>
    <name evidence="2" type="ORF">EV667_1221</name>
</gene>
<organism evidence="2 3">
    <name type="scientific">Ancylobacter aquaticus</name>
    <dbReference type="NCBI Taxonomy" id="100"/>
    <lineage>
        <taxon>Bacteria</taxon>
        <taxon>Pseudomonadati</taxon>
        <taxon>Pseudomonadota</taxon>
        <taxon>Alphaproteobacteria</taxon>
        <taxon>Hyphomicrobiales</taxon>
        <taxon>Xanthobacteraceae</taxon>
        <taxon>Ancylobacter</taxon>
    </lineage>
</organism>
<dbReference type="Gene3D" id="1.25.40.10">
    <property type="entry name" value="Tetratricopeptide repeat domain"/>
    <property type="match status" value="2"/>
</dbReference>
<dbReference type="Proteomes" id="UP000295030">
    <property type="component" value="Unassembled WGS sequence"/>
</dbReference>
<feature type="compositionally biased region" description="Low complexity" evidence="1">
    <location>
        <begin position="464"/>
        <end position="506"/>
    </location>
</feature>